<accession>A0ABD2XX59</accession>
<comment type="caution">
    <text evidence="2">The sequence shown here is derived from an EMBL/GenBank/DDBJ whole genome shotgun (WGS) entry which is preliminary data.</text>
</comment>
<evidence type="ECO:0000313" key="2">
    <source>
        <dbReference type="EMBL" id="KAL3498078.1"/>
    </source>
</evidence>
<evidence type="ECO:0000313" key="3">
    <source>
        <dbReference type="Proteomes" id="UP001630127"/>
    </source>
</evidence>
<proteinExistence type="predicted"/>
<protein>
    <submittedName>
        <fullName evidence="2">Uncharacterized protein</fullName>
    </submittedName>
</protein>
<gene>
    <name evidence="2" type="ORF">ACH5RR_040810</name>
</gene>
<organism evidence="2 3">
    <name type="scientific">Cinchona calisaya</name>
    <dbReference type="NCBI Taxonomy" id="153742"/>
    <lineage>
        <taxon>Eukaryota</taxon>
        <taxon>Viridiplantae</taxon>
        <taxon>Streptophyta</taxon>
        <taxon>Embryophyta</taxon>
        <taxon>Tracheophyta</taxon>
        <taxon>Spermatophyta</taxon>
        <taxon>Magnoliopsida</taxon>
        <taxon>eudicotyledons</taxon>
        <taxon>Gunneridae</taxon>
        <taxon>Pentapetalae</taxon>
        <taxon>asterids</taxon>
        <taxon>lamiids</taxon>
        <taxon>Gentianales</taxon>
        <taxon>Rubiaceae</taxon>
        <taxon>Cinchonoideae</taxon>
        <taxon>Cinchoneae</taxon>
        <taxon>Cinchona</taxon>
    </lineage>
</organism>
<evidence type="ECO:0000256" key="1">
    <source>
        <dbReference type="SAM" id="Coils"/>
    </source>
</evidence>
<reference evidence="2 3" key="1">
    <citation type="submission" date="2024-11" db="EMBL/GenBank/DDBJ databases">
        <title>A near-complete genome assembly of Cinchona calisaya.</title>
        <authorList>
            <person name="Lian D.C."/>
            <person name="Zhao X.W."/>
            <person name="Wei L."/>
        </authorList>
    </citation>
    <scope>NUCLEOTIDE SEQUENCE [LARGE SCALE GENOMIC DNA]</scope>
    <source>
        <tissue evidence="2">Nenye</tissue>
    </source>
</reference>
<sequence>MIAKNARKYLENRFFEGVATNPAELVANAENLFISVHNSNQTLDAIGDQVRLEAFILSRKVQHWMGQKLTETALSTCLATIQRQVEETSSVNEQKLKYLESIQAKELNLEAKKAELVKELKHLEVKMQGADVEIHKANNEMSHNPHLMAHLLAKETNLRSTPTIPSKDFEDQETLCVLLEEEQAEVAQLKWMN</sequence>
<dbReference type="EMBL" id="JBJUIK010000017">
    <property type="protein sequence ID" value="KAL3498078.1"/>
    <property type="molecule type" value="Genomic_DNA"/>
</dbReference>
<name>A0ABD2XX59_9GENT</name>
<dbReference type="AlphaFoldDB" id="A0ABD2XX59"/>
<keyword evidence="1" id="KW-0175">Coiled coil</keyword>
<keyword evidence="3" id="KW-1185">Reference proteome</keyword>
<dbReference type="Proteomes" id="UP001630127">
    <property type="component" value="Unassembled WGS sequence"/>
</dbReference>
<feature type="coiled-coil region" evidence="1">
    <location>
        <begin position="99"/>
        <end position="140"/>
    </location>
</feature>